<protein>
    <submittedName>
        <fullName evidence="1">Uncharacterized protein</fullName>
    </submittedName>
</protein>
<gene>
    <name evidence="1" type="ORF">RhiirA4_473391</name>
</gene>
<keyword evidence="2" id="KW-1185">Reference proteome</keyword>
<organism evidence="1 2">
    <name type="scientific">Rhizophagus irregularis</name>
    <dbReference type="NCBI Taxonomy" id="588596"/>
    <lineage>
        <taxon>Eukaryota</taxon>
        <taxon>Fungi</taxon>
        <taxon>Fungi incertae sedis</taxon>
        <taxon>Mucoromycota</taxon>
        <taxon>Glomeromycotina</taxon>
        <taxon>Glomeromycetes</taxon>
        <taxon>Glomerales</taxon>
        <taxon>Glomeraceae</taxon>
        <taxon>Rhizophagus</taxon>
    </lineage>
</organism>
<evidence type="ECO:0000313" key="2">
    <source>
        <dbReference type="Proteomes" id="UP000234323"/>
    </source>
</evidence>
<evidence type="ECO:0000313" key="1">
    <source>
        <dbReference type="EMBL" id="PKY54527.1"/>
    </source>
</evidence>
<name>A0A2I1H6M7_9GLOM</name>
<reference evidence="1 2" key="1">
    <citation type="submission" date="2015-10" db="EMBL/GenBank/DDBJ databases">
        <title>Genome analyses suggest a sexual origin of heterokaryosis in a supposedly ancient asexual fungus.</title>
        <authorList>
            <person name="Ropars J."/>
            <person name="Sedzielewska K."/>
            <person name="Noel J."/>
            <person name="Charron P."/>
            <person name="Farinelli L."/>
            <person name="Marton T."/>
            <person name="Kruger M."/>
            <person name="Pelin A."/>
            <person name="Brachmann A."/>
            <person name="Corradi N."/>
        </authorList>
    </citation>
    <scope>NUCLEOTIDE SEQUENCE [LARGE SCALE GENOMIC DNA]</scope>
    <source>
        <strain evidence="1 2">A4</strain>
    </source>
</reference>
<proteinExistence type="predicted"/>
<dbReference type="AlphaFoldDB" id="A0A2I1H6M7"/>
<comment type="caution">
    <text evidence="1">The sequence shown here is derived from an EMBL/GenBank/DDBJ whole genome shotgun (WGS) entry which is preliminary data.</text>
</comment>
<dbReference type="Proteomes" id="UP000234323">
    <property type="component" value="Unassembled WGS sequence"/>
</dbReference>
<dbReference type="EMBL" id="LLXI01001627">
    <property type="protein sequence ID" value="PKY54527.1"/>
    <property type="molecule type" value="Genomic_DNA"/>
</dbReference>
<accession>A0A2I1H6M7</accession>
<sequence>MSGIAPSGMPQTSKVRMDITTPTTTSDNIIMSCQLLIQIIFKLLHMIGMIWIYSVVPSQSASESVPPPTPTSITDYLSWATSTHQSIDSQFTVADPITNITNFITATEQFF</sequence>